<evidence type="ECO:0008006" key="2">
    <source>
        <dbReference type="Google" id="ProtNLM"/>
    </source>
</evidence>
<name>A0A6C0IRV2_9ZZZZ</name>
<accession>A0A6C0IRV2</accession>
<dbReference type="InterPro" id="IPR029063">
    <property type="entry name" value="SAM-dependent_MTases_sf"/>
</dbReference>
<dbReference type="AlphaFoldDB" id="A0A6C0IRV2"/>
<proteinExistence type="predicted"/>
<sequence length="257" mass="29334">MEQVATYTNDAVALQAINDETAFSQFKRNRQFTEILEHVSYSQGVGYLNRISELTSNELPWSKCIENDIIGNPVLHDFAAQLKSTVELNTYNISPTTIRYVAFGLQILNYIQSKNKTKLSIVEVGGGYGGQCKILFDICDCFGIEIDNYTIIDLDNVSKLQRKYLDKLCVQNVTTLPYTNCLSDLDDHYDLFISNYALGEFTTETQNFYIQNVLNKCDNYFITWNTFPINPNLKDYSSSEEVPQTGHKQFPNVILTN</sequence>
<protein>
    <recommendedName>
        <fullName evidence="2">Sugar O-methyltransferase</fullName>
    </recommendedName>
</protein>
<reference evidence="1" key="1">
    <citation type="journal article" date="2020" name="Nature">
        <title>Giant virus diversity and host interactions through global metagenomics.</title>
        <authorList>
            <person name="Schulz F."/>
            <person name="Roux S."/>
            <person name="Paez-Espino D."/>
            <person name="Jungbluth S."/>
            <person name="Walsh D.A."/>
            <person name="Denef V.J."/>
            <person name="McMahon K.D."/>
            <person name="Konstantinidis K.T."/>
            <person name="Eloe-Fadrosh E.A."/>
            <person name="Kyrpides N.C."/>
            <person name="Woyke T."/>
        </authorList>
    </citation>
    <scope>NUCLEOTIDE SEQUENCE</scope>
    <source>
        <strain evidence="1">GVMAG-M-3300024261-8</strain>
    </source>
</reference>
<dbReference type="NCBIfam" id="TIGR04371">
    <property type="entry name" value="methyltran_NanM"/>
    <property type="match status" value="1"/>
</dbReference>
<dbReference type="EMBL" id="MN740240">
    <property type="protein sequence ID" value="QHT95310.1"/>
    <property type="molecule type" value="Genomic_DNA"/>
</dbReference>
<dbReference type="InterPro" id="IPR030807">
    <property type="entry name" value="Methyltran_NanM"/>
</dbReference>
<dbReference type="SUPFAM" id="SSF53335">
    <property type="entry name" value="S-adenosyl-L-methionine-dependent methyltransferases"/>
    <property type="match status" value="1"/>
</dbReference>
<organism evidence="1">
    <name type="scientific">viral metagenome</name>
    <dbReference type="NCBI Taxonomy" id="1070528"/>
    <lineage>
        <taxon>unclassified sequences</taxon>
        <taxon>metagenomes</taxon>
        <taxon>organismal metagenomes</taxon>
    </lineage>
</organism>
<evidence type="ECO:0000313" key="1">
    <source>
        <dbReference type="EMBL" id="QHT95310.1"/>
    </source>
</evidence>